<proteinExistence type="predicted"/>
<evidence type="ECO:0000313" key="3">
    <source>
        <dbReference type="Proteomes" id="UP000018208"/>
    </source>
</evidence>
<keyword evidence="3" id="KW-1185">Reference proteome</keyword>
<reference evidence="1 2" key="1">
    <citation type="journal article" date="2014" name="PLoS Genet.">
        <title>The Genome of Spironucleus salmonicida Highlights a Fish Pathogen Adapted to Fluctuating Environments.</title>
        <authorList>
            <person name="Xu F."/>
            <person name="Jerlstrom-Hultqvist J."/>
            <person name="Einarsson E."/>
            <person name="Astvaldsson A."/>
            <person name="Svard S.G."/>
            <person name="Andersson J.O."/>
        </authorList>
    </citation>
    <scope>NUCLEOTIDE SEQUENCE</scope>
    <source>
        <strain evidence="2">ATCC 50377</strain>
    </source>
</reference>
<evidence type="ECO:0000313" key="2">
    <source>
        <dbReference type="EMBL" id="KAH0571129.1"/>
    </source>
</evidence>
<evidence type="ECO:0000313" key="1">
    <source>
        <dbReference type="EMBL" id="EST43281.1"/>
    </source>
</evidence>
<reference evidence="2" key="2">
    <citation type="submission" date="2020-12" db="EMBL/GenBank/DDBJ databases">
        <title>New Spironucleus salmonicida genome in near-complete chromosomes.</title>
        <authorList>
            <person name="Xu F."/>
            <person name="Kurt Z."/>
            <person name="Jimenez-Gonzalez A."/>
            <person name="Astvaldsson A."/>
            <person name="Andersson J.O."/>
            <person name="Svard S.G."/>
        </authorList>
    </citation>
    <scope>NUCLEOTIDE SEQUENCE</scope>
    <source>
        <strain evidence="2">ATCC 50377</strain>
    </source>
</reference>
<protein>
    <submittedName>
        <fullName evidence="1">Uncharacterized protein</fullName>
    </submittedName>
</protein>
<dbReference type="EMBL" id="AUWU02000007">
    <property type="protein sequence ID" value="KAH0571129.1"/>
    <property type="molecule type" value="Genomic_DNA"/>
</dbReference>
<dbReference type="Proteomes" id="UP000018208">
    <property type="component" value="Unassembled WGS sequence"/>
</dbReference>
<name>V6LHV7_9EUKA</name>
<dbReference type="EMBL" id="KI546139">
    <property type="protein sequence ID" value="EST43281.1"/>
    <property type="molecule type" value="Genomic_DNA"/>
</dbReference>
<dbReference type="VEuPathDB" id="GiardiaDB:SS50377_27429"/>
<dbReference type="AlphaFoldDB" id="V6LHV7"/>
<organism evidence="1">
    <name type="scientific">Spironucleus salmonicida</name>
    <dbReference type="NCBI Taxonomy" id="348837"/>
    <lineage>
        <taxon>Eukaryota</taxon>
        <taxon>Metamonada</taxon>
        <taxon>Diplomonadida</taxon>
        <taxon>Hexamitidae</taxon>
        <taxon>Hexamitinae</taxon>
        <taxon>Spironucleus</taxon>
    </lineage>
</organism>
<accession>V6LHV7</accession>
<gene>
    <name evidence="1" type="ORF">SS50377_16945</name>
    <name evidence="2" type="ORF">SS50377_27429</name>
</gene>
<sequence length="172" mass="18855">MTTLRDDGRTFQELRRPVVNFQDNILSYKATDTTIFITSTPSNYLSFRIEFSPTLQLSVPLIRNFIEMSLQTASMLTIKITISDADRAIPAHVLNAVFAYCAAAGISSNGAVAVGICGQSIDGPDANVFYSEGSGKSYIFGEKISGGEVREVMEILRTKCAEVRIVLKEVMQ</sequence>